<evidence type="ECO:0000259" key="4">
    <source>
        <dbReference type="Pfam" id="PF01915"/>
    </source>
</evidence>
<evidence type="ECO:0000313" key="6">
    <source>
        <dbReference type="Proteomes" id="UP001601422"/>
    </source>
</evidence>
<dbReference type="Gene3D" id="3.40.50.1700">
    <property type="entry name" value="Glycoside hydrolase family 3 C-terminal domain"/>
    <property type="match status" value="1"/>
</dbReference>
<organism evidence="5 6">
    <name type="scientific">Streptomyces tibetensis</name>
    <dbReference type="NCBI Taxonomy" id="2382123"/>
    <lineage>
        <taxon>Bacteria</taxon>
        <taxon>Bacillati</taxon>
        <taxon>Actinomycetota</taxon>
        <taxon>Actinomycetes</taxon>
        <taxon>Kitasatosporales</taxon>
        <taxon>Streptomycetaceae</taxon>
        <taxon>Streptomyces</taxon>
    </lineage>
</organism>
<dbReference type="RefSeq" id="WP_389833115.1">
    <property type="nucleotide sequence ID" value="NZ_JBIAJP010000010.1"/>
</dbReference>
<dbReference type="PANTHER" id="PTHR42715:SF10">
    <property type="entry name" value="BETA-GLUCOSIDASE"/>
    <property type="match status" value="1"/>
</dbReference>
<dbReference type="EMBL" id="JBIAJP010000010">
    <property type="protein sequence ID" value="MFF0007579.1"/>
    <property type="molecule type" value="Genomic_DNA"/>
</dbReference>
<keyword evidence="2 5" id="KW-0378">Hydrolase</keyword>
<dbReference type="InterPro" id="IPR002772">
    <property type="entry name" value="Glyco_hydro_3_C"/>
</dbReference>
<dbReference type="Gene3D" id="2.60.120.380">
    <property type="match status" value="1"/>
</dbReference>
<sequence length="298" mass="31896">MLLRNIHTGRYAAVDPADGRVAATAGTPKEAERWQRELLRDGTAEARAAAETADVAIVALGNHPLIDGCETEDRSGIALSAAQEALLRAVAAVRPETALVVMSSYPYALDWADEHLPAVMWTSHGGQETGTALAAVLLGEADPAGRLPQTWYRGDDELPHPLDYDVIKAGWTYQYHHAAPRYAFGHGLSYTEFTHSDLRLSAAEVAGDGALDVSLTLTNSGGRWHGPGAVRASPRTADRQARHGRRGVRPSTADVLDACLRGGSGFRTGPPRRVFLLLEFSGPPVSVSGQSTFTTFHI</sequence>
<accession>A0ABW6N368</accession>
<dbReference type="Pfam" id="PF01915">
    <property type="entry name" value="Glyco_hydro_3_C"/>
    <property type="match status" value="1"/>
</dbReference>
<name>A0ABW6N368_9ACTN</name>
<reference evidence="5 6" key="1">
    <citation type="submission" date="2024-10" db="EMBL/GenBank/DDBJ databases">
        <title>The Natural Products Discovery Center: Release of the First 8490 Sequenced Strains for Exploring Actinobacteria Biosynthetic Diversity.</title>
        <authorList>
            <person name="Kalkreuter E."/>
            <person name="Kautsar S.A."/>
            <person name="Yang D."/>
            <person name="Bader C.D."/>
            <person name="Teijaro C.N."/>
            <person name="Fluegel L."/>
            <person name="Davis C.M."/>
            <person name="Simpson J.R."/>
            <person name="Lauterbach L."/>
            <person name="Steele A.D."/>
            <person name="Gui C."/>
            <person name="Meng S."/>
            <person name="Li G."/>
            <person name="Viehrig K."/>
            <person name="Ye F."/>
            <person name="Su P."/>
            <person name="Kiefer A.F."/>
            <person name="Nichols A."/>
            <person name="Cepeda A.J."/>
            <person name="Yan W."/>
            <person name="Fan B."/>
            <person name="Jiang Y."/>
            <person name="Adhikari A."/>
            <person name="Zheng C.-J."/>
            <person name="Schuster L."/>
            <person name="Cowan T.M."/>
            <person name="Smanski M.J."/>
            <person name="Chevrette M.G."/>
            <person name="De Carvalho L.P.S."/>
            <person name="Shen B."/>
        </authorList>
    </citation>
    <scope>NUCLEOTIDE SEQUENCE [LARGE SCALE GENOMIC DNA]</scope>
    <source>
        <strain evidence="5 6">NPDC005497</strain>
    </source>
</reference>
<evidence type="ECO:0000256" key="3">
    <source>
        <dbReference type="SAM" id="MobiDB-lite"/>
    </source>
</evidence>
<dbReference type="GO" id="GO:0016787">
    <property type="term" value="F:hydrolase activity"/>
    <property type="evidence" value="ECO:0007669"/>
    <property type="project" value="UniProtKB-KW"/>
</dbReference>
<dbReference type="InterPro" id="IPR050288">
    <property type="entry name" value="Cellulose_deg_GH3"/>
</dbReference>
<dbReference type="PANTHER" id="PTHR42715">
    <property type="entry name" value="BETA-GLUCOSIDASE"/>
    <property type="match status" value="1"/>
</dbReference>
<comment type="similarity">
    <text evidence="1">Belongs to the glycosyl hydrolase 3 family.</text>
</comment>
<dbReference type="Gene3D" id="3.20.20.300">
    <property type="entry name" value="Glycoside hydrolase, family 3, N-terminal domain"/>
    <property type="match status" value="1"/>
</dbReference>
<dbReference type="InterPro" id="IPR036881">
    <property type="entry name" value="Glyco_hydro_3_C_sf"/>
</dbReference>
<keyword evidence="6" id="KW-1185">Reference proteome</keyword>
<protein>
    <submittedName>
        <fullName evidence="5">Glycoside hydrolase family 3 C-terminal domain-containing protein</fullName>
    </submittedName>
</protein>
<evidence type="ECO:0000313" key="5">
    <source>
        <dbReference type="EMBL" id="MFF0007579.1"/>
    </source>
</evidence>
<evidence type="ECO:0000256" key="1">
    <source>
        <dbReference type="ARBA" id="ARBA00005336"/>
    </source>
</evidence>
<dbReference type="Proteomes" id="UP001601422">
    <property type="component" value="Unassembled WGS sequence"/>
</dbReference>
<feature type="domain" description="Glycoside hydrolase family 3 C-terminal" evidence="4">
    <location>
        <begin position="29"/>
        <end position="190"/>
    </location>
</feature>
<gene>
    <name evidence="5" type="ORF">ACFYQT_29650</name>
</gene>
<feature type="region of interest" description="Disordered" evidence="3">
    <location>
        <begin position="227"/>
        <end position="248"/>
    </location>
</feature>
<dbReference type="SUPFAM" id="SSF52279">
    <property type="entry name" value="Beta-D-glucan exohydrolase, C-terminal domain"/>
    <property type="match status" value="1"/>
</dbReference>
<proteinExistence type="inferred from homology"/>
<dbReference type="InterPro" id="IPR036962">
    <property type="entry name" value="Glyco_hydro_3_N_sf"/>
</dbReference>
<evidence type="ECO:0000256" key="2">
    <source>
        <dbReference type="ARBA" id="ARBA00022801"/>
    </source>
</evidence>
<comment type="caution">
    <text evidence="5">The sequence shown here is derived from an EMBL/GenBank/DDBJ whole genome shotgun (WGS) entry which is preliminary data.</text>
</comment>